<proteinExistence type="predicted"/>
<dbReference type="InterPro" id="IPR019861">
    <property type="entry name" value="PorP/SprF_Bacteroidetes"/>
</dbReference>
<dbReference type="Pfam" id="PF11751">
    <property type="entry name" value="PorP_SprF"/>
    <property type="match status" value="1"/>
</dbReference>
<protein>
    <submittedName>
        <fullName evidence="1">Type IX secretion system membrane protein PorP/SprF</fullName>
    </submittedName>
</protein>
<dbReference type="EMBL" id="JAUFQS010000009">
    <property type="protein sequence ID" value="MDN3688401.1"/>
    <property type="molecule type" value="Genomic_DNA"/>
</dbReference>
<comment type="caution">
    <text evidence="1">The sequence shown here is derived from an EMBL/GenBank/DDBJ whole genome shotgun (WGS) entry which is preliminary data.</text>
</comment>
<evidence type="ECO:0000313" key="2">
    <source>
        <dbReference type="Proteomes" id="UP001236663"/>
    </source>
</evidence>
<evidence type="ECO:0000313" key="1">
    <source>
        <dbReference type="EMBL" id="MDN3688401.1"/>
    </source>
</evidence>
<dbReference type="NCBIfam" id="TIGR03519">
    <property type="entry name" value="T9SS_PorP_fam"/>
    <property type="match status" value="1"/>
</dbReference>
<name>A0ABT8C7N7_9BACT</name>
<organism evidence="1 2">
    <name type="scientific">Cyclobacterium jeungdonense</name>
    <dbReference type="NCBI Taxonomy" id="708087"/>
    <lineage>
        <taxon>Bacteria</taxon>
        <taxon>Pseudomonadati</taxon>
        <taxon>Bacteroidota</taxon>
        <taxon>Cytophagia</taxon>
        <taxon>Cytophagales</taxon>
        <taxon>Cyclobacteriaceae</taxon>
        <taxon>Cyclobacterium</taxon>
    </lineage>
</organism>
<accession>A0ABT8C7N7</accession>
<sequence length="326" mass="36803">MKQFLETHLLRKLFVTGLVALLGATSLQAQSRKYISQFSHFQSYFNPGLTGYEGSTLRGFVRNQWAGLEGAPKTYFVSAEMDLGELAGLEDPARMGQNALSLNLLHDTYGAFKETELMLGYASRVRITENHQLRLGAGINYQQIGLDGNALTVEEQNDATLGNYMGTFSTMQILDFNLGLAFTHPNYYLSYGMHRVNGGKISSGDDFMEGYPASKMLQAGYRERLTLNLALITNAFYRTQKGLPDQFDINLKTLLMDRLWIGGGHRFNYSSNLQFGVLTDRMRLGYVYEFPLAQSYQLPGRIHEFTAIFNLFPKNQDEKGTILPIW</sequence>
<gene>
    <name evidence="1" type="ORF">QWZ15_11205</name>
</gene>
<dbReference type="RefSeq" id="WP_163385963.1">
    <property type="nucleotide sequence ID" value="NZ_JAUFQS010000009.1"/>
</dbReference>
<keyword evidence="2" id="KW-1185">Reference proteome</keyword>
<reference evidence="2" key="1">
    <citation type="journal article" date="2019" name="Int. J. Syst. Evol. Microbiol.">
        <title>The Global Catalogue of Microorganisms (GCM) 10K type strain sequencing project: providing services to taxonomists for standard genome sequencing and annotation.</title>
        <authorList>
            <consortium name="The Broad Institute Genomics Platform"/>
            <consortium name="The Broad Institute Genome Sequencing Center for Infectious Disease"/>
            <person name="Wu L."/>
            <person name="Ma J."/>
        </authorList>
    </citation>
    <scope>NUCLEOTIDE SEQUENCE [LARGE SCALE GENOMIC DNA]</scope>
    <source>
        <strain evidence="2">CECT 7706</strain>
    </source>
</reference>
<dbReference type="Proteomes" id="UP001236663">
    <property type="component" value="Unassembled WGS sequence"/>
</dbReference>